<keyword evidence="4 15" id="KW-0732">Signal</keyword>
<comment type="catalytic activity">
    <reaction evidence="10">
        <text>N(4)-(alpha-D-Man-(1-&gt;2)-alpha-D-Man-(1-&gt;2)-alpha-D-Man-(1-&gt;3)-[alpha-D-Man-(1-&gt;2)-alpha-D-Man-(1-&gt;3)-[alpha-D-Man-(1-&gt;2)-alpha-D-Man-(1-&gt;6)]-alpha-D-Man-(1-&gt;6)]-beta-D-Man-(1-&gt;4)-beta-D-GlcNAc-(1-&gt;4)-beta-D-GlcNAc)-L-asparaginyl-[protein] (N-glucan mannose isomer 9A1,2,3B1,2,3) + 4 H2O = N(4)-(alpha-D-Man-(1-&gt;3)-[alpha-D-Man-(1-&gt;3)-[alpha-D-Man-(1-&gt;6)]-alpha-D-Man-(1-&gt;6)]-beta-D-Man-(1-&gt;4)-beta-D-GlcNAc-(1-&gt;4)-beta-D-GlcNAc)-L-asparaginyl-[protein] (N-glucan mannose isomer 5A1,2) + 4 beta-D-mannose</text>
        <dbReference type="Rhea" id="RHEA:56008"/>
        <dbReference type="Rhea" id="RHEA-COMP:14356"/>
        <dbReference type="Rhea" id="RHEA-COMP:14367"/>
        <dbReference type="ChEBI" id="CHEBI:15377"/>
        <dbReference type="ChEBI" id="CHEBI:28563"/>
        <dbReference type="ChEBI" id="CHEBI:59087"/>
        <dbReference type="ChEBI" id="CHEBI:139493"/>
        <dbReference type="EC" id="3.2.1.113"/>
    </reaction>
</comment>
<feature type="active site" description="Proton donor" evidence="11">
    <location>
        <position position="120"/>
    </location>
</feature>
<evidence type="ECO:0000256" key="5">
    <source>
        <dbReference type="ARBA" id="ARBA00022801"/>
    </source>
</evidence>
<gene>
    <name evidence="16" type="ORF">I7I51_06120</name>
</gene>
<dbReference type="GO" id="GO:0004571">
    <property type="term" value="F:mannosyl-oligosaccharide 1,2-alpha-mannosidase activity"/>
    <property type="evidence" value="ECO:0007669"/>
    <property type="project" value="UniProtKB-EC"/>
</dbReference>
<dbReference type="InterPro" id="IPR036026">
    <property type="entry name" value="Seven-hairpin_glycosidases"/>
</dbReference>
<accession>A0A8A1MF74</accession>
<dbReference type="UniPathway" id="UPA00378"/>
<evidence type="ECO:0000256" key="2">
    <source>
        <dbReference type="ARBA" id="ARBA00004922"/>
    </source>
</evidence>
<name>A0A8A1MF74_AJECA</name>
<feature type="active site" evidence="11">
    <location>
        <position position="412"/>
    </location>
</feature>
<evidence type="ECO:0000256" key="11">
    <source>
        <dbReference type="PIRSR" id="PIRSR601382-1"/>
    </source>
</evidence>
<dbReference type="VEuPathDB" id="FungiDB:I7I51_06120"/>
<dbReference type="InterPro" id="IPR001382">
    <property type="entry name" value="Glyco_hydro_47"/>
</dbReference>
<dbReference type="GO" id="GO:0005783">
    <property type="term" value="C:endoplasmic reticulum"/>
    <property type="evidence" value="ECO:0007669"/>
    <property type="project" value="TreeGrafter"/>
</dbReference>
<dbReference type="GO" id="GO:0005975">
    <property type="term" value="P:carbohydrate metabolic process"/>
    <property type="evidence" value="ECO:0007669"/>
    <property type="project" value="InterPro"/>
</dbReference>
<evidence type="ECO:0000256" key="1">
    <source>
        <dbReference type="ARBA" id="ARBA00001913"/>
    </source>
</evidence>
<dbReference type="GO" id="GO:0036503">
    <property type="term" value="P:ERAD pathway"/>
    <property type="evidence" value="ECO:0007669"/>
    <property type="project" value="UniProtKB-ARBA"/>
</dbReference>
<evidence type="ECO:0000256" key="14">
    <source>
        <dbReference type="RuleBase" id="RU361193"/>
    </source>
</evidence>
<dbReference type="OrthoDB" id="8118055at2759"/>
<dbReference type="EC" id="3.2.1.-" evidence="14"/>
<keyword evidence="12" id="KW-0106">Calcium</keyword>
<feature type="binding site" evidence="12">
    <location>
        <position position="502"/>
    </location>
    <ligand>
        <name>Ca(2+)</name>
        <dbReference type="ChEBI" id="CHEBI:29108"/>
    </ligand>
</feature>
<dbReference type="PANTHER" id="PTHR11742">
    <property type="entry name" value="MANNOSYL-OLIGOSACCHARIDE ALPHA-1,2-MANNOSIDASE-RELATED"/>
    <property type="match status" value="1"/>
</dbReference>
<dbReference type="InterPro" id="IPR050749">
    <property type="entry name" value="Glycosyl_Hydrolase_47"/>
</dbReference>
<dbReference type="PRINTS" id="PR00747">
    <property type="entry name" value="GLYHDRLASE47"/>
</dbReference>
<evidence type="ECO:0000256" key="13">
    <source>
        <dbReference type="PIRSR" id="PIRSR601382-3"/>
    </source>
</evidence>
<comment type="pathway">
    <text evidence="2">Protein modification; protein glycosylation.</text>
</comment>
<organism evidence="16 17">
    <name type="scientific">Ajellomyces capsulatus</name>
    <name type="common">Darling's disease fungus</name>
    <name type="synonym">Histoplasma capsulatum</name>
    <dbReference type="NCBI Taxonomy" id="5037"/>
    <lineage>
        <taxon>Eukaryota</taxon>
        <taxon>Fungi</taxon>
        <taxon>Dikarya</taxon>
        <taxon>Ascomycota</taxon>
        <taxon>Pezizomycotina</taxon>
        <taxon>Eurotiomycetes</taxon>
        <taxon>Eurotiomycetidae</taxon>
        <taxon>Onygenales</taxon>
        <taxon>Ajellomycetaceae</taxon>
        <taxon>Histoplasma</taxon>
    </lineage>
</organism>
<evidence type="ECO:0000256" key="15">
    <source>
        <dbReference type="SAM" id="SignalP"/>
    </source>
</evidence>
<dbReference type="Proteomes" id="UP000663671">
    <property type="component" value="Chromosome 3"/>
</dbReference>
<comment type="catalytic activity">
    <reaction evidence="9">
        <text>N(4)-(alpha-D-Man-(1-&gt;2)-alpha-D-Man-(1-&gt;2)-alpha-D-Man-(1-&gt;3)-[alpha-D-Man-(1-&gt;3)-[alpha-D-Man-(1-&gt;2)-alpha-D-Man-(1-&gt;6)]-alpha-D-Man-(1-&gt;6)]-beta-D-Man-(1-&gt;4)-beta-D-GlcNAc-(1-&gt;4)-beta-D-GlcNAc)-L-asparaginyl-[protein] (N-glucan mannose isomer 8A1,2,3B1,3) + 3 H2O = N(4)-(alpha-D-Man-(1-&gt;3)-[alpha-D-Man-(1-&gt;3)-[alpha-D-Man-(1-&gt;6)]-alpha-D-Man-(1-&gt;6)]-beta-D-Man-(1-&gt;4)-beta-D-GlcNAc-(1-&gt;4)-beta-D-GlcNAc)-L-asparaginyl-[protein] (N-glucan mannose isomer 5A1,2) + 3 beta-D-mannose</text>
        <dbReference type="Rhea" id="RHEA:56028"/>
        <dbReference type="Rhea" id="RHEA-COMP:14358"/>
        <dbReference type="Rhea" id="RHEA-COMP:14367"/>
        <dbReference type="ChEBI" id="CHEBI:15377"/>
        <dbReference type="ChEBI" id="CHEBI:28563"/>
        <dbReference type="ChEBI" id="CHEBI:59087"/>
        <dbReference type="ChEBI" id="CHEBI:60628"/>
        <dbReference type="EC" id="3.2.1.113"/>
    </reaction>
</comment>
<evidence type="ECO:0000256" key="3">
    <source>
        <dbReference type="ARBA" id="ARBA00007658"/>
    </source>
</evidence>
<feature type="active site" description="Proton donor" evidence="11">
    <location>
        <position position="378"/>
    </location>
</feature>
<evidence type="ECO:0000313" key="16">
    <source>
        <dbReference type="EMBL" id="QSS65278.1"/>
    </source>
</evidence>
<dbReference type="Pfam" id="PF01532">
    <property type="entry name" value="Glyco_hydro_47"/>
    <property type="match status" value="1"/>
</dbReference>
<dbReference type="PANTHER" id="PTHR11742:SF101">
    <property type="entry name" value="MANNOSYL-OLIGOSACCHARIDE ALPHA-1,2-MANNOSIDASE 1B"/>
    <property type="match status" value="1"/>
</dbReference>
<dbReference type="EMBL" id="CP069115">
    <property type="protein sequence ID" value="QSS65278.1"/>
    <property type="molecule type" value="Genomic_DNA"/>
</dbReference>
<keyword evidence="8 14" id="KW-0326">Glycosidase</keyword>
<dbReference type="Gene3D" id="1.50.10.10">
    <property type="match status" value="1"/>
</dbReference>
<feature type="active site" evidence="11">
    <location>
        <position position="269"/>
    </location>
</feature>
<evidence type="ECO:0000256" key="10">
    <source>
        <dbReference type="ARBA" id="ARBA00048605"/>
    </source>
</evidence>
<evidence type="ECO:0000256" key="9">
    <source>
        <dbReference type="ARBA" id="ARBA00047669"/>
    </source>
</evidence>
<dbReference type="AlphaFoldDB" id="A0A8A1MF74"/>
<keyword evidence="12" id="KW-0479">Metal-binding</keyword>
<evidence type="ECO:0000313" key="17">
    <source>
        <dbReference type="Proteomes" id="UP000663671"/>
    </source>
</evidence>
<evidence type="ECO:0000256" key="6">
    <source>
        <dbReference type="ARBA" id="ARBA00023157"/>
    </source>
</evidence>
<proteinExistence type="inferred from homology"/>
<evidence type="ECO:0000256" key="7">
    <source>
        <dbReference type="ARBA" id="ARBA00023180"/>
    </source>
</evidence>
<sequence>MRHAFVRVVLTAFALVGYVVSSPVANQENSNSMKNAKRAQEVKDAFEFAWSGYMEYAFPQDELRPVSNTASNSRNGWGASAVDALSTAIIMDSPEIVKSILEHISKLDYSKTDTEVSLFETTIRYLGGMLSGYDLLRENDMGQNPDLINSLLVQSKTLADIMKYAFDTPTGIPSNNLHISKKSMDGMTSNSIAQAGTLVLESCLLDAGMHLSDLTGDPEYGKLAAKGESYLLAPKPQESEPFPGLIGSNINITTGHFVNADVSWGGGADSFYEYLIKMFIYDESRFEVCRDRWVLAIESSIKHLKSTISSNKNEYTYLAQFENDKLDFNSQHLSCFNGGNFLLGGQVLCRQDFIDFGLELVKGCYHLYHSTATGIGPEGFSWDPTNVPKDQRKFFEKNGFYITSSQYNLRPEVIESYYYAYRVTGDRMEWVWEAFDAIHKSCRTGSGFSSISNVNDPTGGRKLDFQESFLFAEVLKYAYLTFAPEEDWQIVGEGKNKWVYTTEAHPLKVLTKGGENCLY</sequence>
<dbReference type="SUPFAM" id="SSF48225">
    <property type="entry name" value="Seven-hairpin glycosidases"/>
    <property type="match status" value="1"/>
</dbReference>
<dbReference type="GO" id="GO:0005509">
    <property type="term" value="F:calcium ion binding"/>
    <property type="evidence" value="ECO:0007669"/>
    <property type="project" value="InterPro"/>
</dbReference>
<keyword evidence="6 13" id="KW-1015">Disulfide bond</keyword>
<feature type="signal peptide" evidence="15">
    <location>
        <begin position="1"/>
        <end position="21"/>
    </location>
</feature>
<dbReference type="InterPro" id="IPR012341">
    <property type="entry name" value="6hp_glycosidase-like_sf"/>
</dbReference>
<reference evidence="16" key="1">
    <citation type="submission" date="2021-01" db="EMBL/GenBank/DDBJ databases">
        <title>Chromosome-level genome assembly of a human fungal pathogen reveals clustering of transcriptionally co-regulated genes.</title>
        <authorList>
            <person name="Voorhies M."/>
            <person name="Cohen S."/>
            <person name="Shea T.P."/>
            <person name="Petrus S."/>
            <person name="Munoz J.F."/>
            <person name="Poplawski S."/>
            <person name="Goldman W.E."/>
            <person name="Michael T."/>
            <person name="Cuomo C.A."/>
            <person name="Sil A."/>
            <person name="Beyhan S."/>
        </authorList>
    </citation>
    <scope>NUCLEOTIDE SEQUENCE</scope>
    <source>
        <strain evidence="16">WU24</strain>
    </source>
</reference>
<evidence type="ECO:0000256" key="8">
    <source>
        <dbReference type="ARBA" id="ARBA00023295"/>
    </source>
</evidence>
<comment type="similarity">
    <text evidence="3 14">Belongs to the glycosyl hydrolase 47 family.</text>
</comment>
<evidence type="ECO:0000256" key="12">
    <source>
        <dbReference type="PIRSR" id="PIRSR601382-2"/>
    </source>
</evidence>
<keyword evidence="5 14" id="KW-0378">Hydrolase</keyword>
<evidence type="ECO:0000256" key="4">
    <source>
        <dbReference type="ARBA" id="ARBA00022729"/>
    </source>
</evidence>
<feature type="disulfide bond" evidence="13">
    <location>
        <begin position="335"/>
        <end position="364"/>
    </location>
</feature>
<dbReference type="FunFam" id="1.50.10.10:FF:000047">
    <property type="entry name" value="Mannosyl-oligosaccharide alpha-1,2-mannosidase"/>
    <property type="match status" value="1"/>
</dbReference>
<comment type="cofactor">
    <cofactor evidence="1 12">
        <name>Ca(2+)</name>
        <dbReference type="ChEBI" id="CHEBI:29108"/>
    </cofactor>
</comment>
<keyword evidence="7" id="KW-0325">Glycoprotein</keyword>
<dbReference type="GO" id="GO:0016020">
    <property type="term" value="C:membrane"/>
    <property type="evidence" value="ECO:0007669"/>
    <property type="project" value="InterPro"/>
</dbReference>
<feature type="chain" id="PRO_5034295596" description="alpha-1,2-Mannosidase" evidence="15">
    <location>
        <begin position="22"/>
        <end position="519"/>
    </location>
</feature>
<protein>
    <recommendedName>
        <fullName evidence="14">alpha-1,2-Mannosidase</fullName>
        <ecNumber evidence="14">3.2.1.-</ecNumber>
    </recommendedName>
</protein>